<dbReference type="KEGG" id="lil:LA_1591"/>
<reference evidence="1 2" key="1">
    <citation type="journal article" date="2003" name="Nature">
        <title>Unique physiological and pathogenic features of Leptospira interrogans revealed by whole-genome sequencing.</title>
        <authorList>
            <person name="Ren S.X."/>
            <person name="Fu G."/>
            <person name="Jiang X.G."/>
            <person name="Zeng R."/>
            <person name="Miao Y.G."/>
            <person name="Xu H."/>
            <person name="Zhang Y.X."/>
            <person name="Xiong H."/>
            <person name="Lu G."/>
            <person name="Lu L.F."/>
            <person name="Jiang H.Q."/>
            <person name="Jia J."/>
            <person name="Tu Y.F."/>
            <person name="Jiang J.X."/>
            <person name="Gu W.Y."/>
            <person name="Zhang Y.Q."/>
            <person name="Cai Z."/>
            <person name="Sheng H.H."/>
            <person name="Yin H.F."/>
            <person name="Zhang Y."/>
            <person name="Zhu G.F."/>
            <person name="Wan M."/>
            <person name="Huang H.L."/>
            <person name="Qian Z."/>
            <person name="Wang S.Y."/>
            <person name="Ma W."/>
            <person name="Yao Z.J."/>
            <person name="Shen Y."/>
            <person name="Qiang B.Q."/>
            <person name="Xia Q.C."/>
            <person name="Guo X.K."/>
            <person name="Danchin A."/>
            <person name="Saint Girons I."/>
            <person name="Somerville R.L."/>
            <person name="Wen Y.M."/>
            <person name="Shi M.H."/>
            <person name="Chen Z."/>
            <person name="Xu J.G."/>
            <person name="Zhao G.P."/>
        </authorList>
    </citation>
    <scope>NUCLEOTIDE SEQUENCE [LARGE SCALE GENOMIC DNA]</scope>
    <source>
        <strain evidence="1 2">56601</strain>
    </source>
</reference>
<keyword evidence="2" id="KW-1185">Reference proteome</keyword>
<dbReference type="InParanoid" id="Q8F5S6"/>
<dbReference type="STRING" id="189518.LA_1591"/>
<gene>
    <name evidence="1" type="ordered locus">LA_1591</name>
</gene>
<dbReference type="HOGENOM" id="CLU_2935988_0_0_12"/>
<protein>
    <submittedName>
        <fullName evidence="1">Uncharacterized protein</fullName>
    </submittedName>
</protein>
<evidence type="ECO:0000313" key="2">
    <source>
        <dbReference type="Proteomes" id="UP000001408"/>
    </source>
</evidence>
<dbReference type="EMBL" id="AE010300">
    <property type="protein sequence ID" value="AAN48790.1"/>
    <property type="molecule type" value="Genomic_DNA"/>
</dbReference>
<organism evidence="1 2">
    <name type="scientific">Leptospira interrogans serogroup Icterohaemorrhagiae serovar Lai (strain 56601)</name>
    <dbReference type="NCBI Taxonomy" id="189518"/>
    <lineage>
        <taxon>Bacteria</taxon>
        <taxon>Pseudomonadati</taxon>
        <taxon>Spirochaetota</taxon>
        <taxon>Spirochaetia</taxon>
        <taxon>Leptospirales</taxon>
        <taxon>Leptospiraceae</taxon>
        <taxon>Leptospira</taxon>
    </lineage>
</organism>
<dbReference type="Proteomes" id="UP000001408">
    <property type="component" value="Chromosome I"/>
</dbReference>
<name>Q8F5S6_LEPIN</name>
<dbReference type="PaxDb" id="189518-LA_1591"/>
<proteinExistence type="predicted"/>
<sequence>MKRSFKIFYKIDYFKKYGSLETPNVVQPLVTTLFNFYILHKANGFKKEIAYTNSNKNIFI</sequence>
<dbReference type="AlphaFoldDB" id="Q8F5S6"/>
<dbReference type="PATRIC" id="fig|189518.3.peg.1588"/>
<dbReference type="EnsemblBacteria" id="AAN48790">
    <property type="protein sequence ID" value="AAN48790"/>
    <property type="gene ID" value="LA_1591"/>
</dbReference>
<accession>Q8F5S6</accession>
<evidence type="ECO:0000313" key="1">
    <source>
        <dbReference type="EMBL" id="AAN48790.1"/>
    </source>
</evidence>